<evidence type="ECO:0000256" key="1">
    <source>
        <dbReference type="ARBA" id="ARBA00007957"/>
    </source>
</evidence>
<dbReference type="PANTHER" id="PTHR33202:SF8">
    <property type="entry name" value="PEROXIDE-RESPONSIVE REPRESSOR PERR"/>
    <property type="match status" value="1"/>
</dbReference>
<sequence>MIKRNTVQKMKIMEYLMNTKSHPTAEAVYAVVSKDIPTISLSTVYRNLNTMAEDGEILKFEVGNEAHFDADISFHHHVYCKICKGVFDLHDREIADYIKNNAKIPNFKIESTNLIFVGKCCDCIPQEEVVQNTQAAPDAAPEIYGGLN</sequence>
<dbReference type="EMBL" id="CP131062">
    <property type="protein sequence ID" value="WNY28409.1"/>
    <property type="molecule type" value="Genomic_DNA"/>
</dbReference>
<evidence type="ECO:0000313" key="7">
    <source>
        <dbReference type="EMBL" id="WNY28409.1"/>
    </source>
</evidence>
<keyword evidence="5" id="KW-0238">DNA-binding</keyword>
<organism evidence="7 8">
    <name type="scientific">Methanimicrococcus stummii</name>
    <dbReference type="NCBI Taxonomy" id="3028294"/>
    <lineage>
        <taxon>Archaea</taxon>
        <taxon>Methanobacteriati</taxon>
        <taxon>Methanobacteriota</taxon>
        <taxon>Stenosarchaea group</taxon>
        <taxon>Methanomicrobia</taxon>
        <taxon>Methanosarcinales</taxon>
        <taxon>Methanosarcinaceae</taxon>
        <taxon>Methanimicrococcus</taxon>
    </lineage>
</organism>
<dbReference type="InterPro" id="IPR043135">
    <property type="entry name" value="Fur_C"/>
</dbReference>
<protein>
    <submittedName>
        <fullName evidence="7">Peroxide operon regulator</fullName>
    </submittedName>
</protein>
<evidence type="ECO:0000256" key="3">
    <source>
        <dbReference type="ARBA" id="ARBA00022833"/>
    </source>
</evidence>
<dbReference type="PANTHER" id="PTHR33202">
    <property type="entry name" value="ZINC UPTAKE REGULATION PROTEIN"/>
    <property type="match status" value="1"/>
</dbReference>
<evidence type="ECO:0000313" key="8">
    <source>
        <dbReference type="Proteomes" id="UP001302662"/>
    </source>
</evidence>
<dbReference type="Pfam" id="PF01475">
    <property type="entry name" value="FUR"/>
    <property type="match status" value="1"/>
</dbReference>
<dbReference type="InterPro" id="IPR036390">
    <property type="entry name" value="WH_DNA-bd_sf"/>
</dbReference>
<evidence type="ECO:0000256" key="2">
    <source>
        <dbReference type="ARBA" id="ARBA00022491"/>
    </source>
</evidence>
<dbReference type="GeneID" id="85197046"/>
<keyword evidence="3" id="KW-0862">Zinc</keyword>
<dbReference type="SUPFAM" id="SSF46785">
    <property type="entry name" value="Winged helix' DNA-binding domain"/>
    <property type="match status" value="1"/>
</dbReference>
<dbReference type="GO" id="GO:0003700">
    <property type="term" value="F:DNA-binding transcription factor activity"/>
    <property type="evidence" value="ECO:0007669"/>
    <property type="project" value="InterPro"/>
</dbReference>
<dbReference type="Gene3D" id="3.30.1490.190">
    <property type="match status" value="1"/>
</dbReference>
<comment type="similarity">
    <text evidence="1">Belongs to the Fur family.</text>
</comment>
<proteinExistence type="inferred from homology"/>
<keyword evidence="8" id="KW-1185">Reference proteome</keyword>
<name>A0AA96V892_9EURY</name>
<evidence type="ECO:0000256" key="5">
    <source>
        <dbReference type="ARBA" id="ARBA00023125"/>
    </source>
</evidence>
<keyword evidence="2" id="KW-0678">Repressor</keyword>
<reference evidence="7 8" key="1">
    <citation type="submission" date="2023-07" db="EMBL/GenBank/DDBJ databases">
        <title>Closed genome sequence of Methanimicrococcus sp. Es2.</title>
        <authorList>
            <person name="Protasov E."/>
            <person name="Platt K."/>
            <person name="Reeh H."/>
            <person name="Poehlein A."/>
            <person name="Daniel R."/>
            <person name="Brune A."/>
        </authorList>
    </citation>
    <scope>NUCLEOTIDE SEQUENCE [LARGE SCALE GENOMIC DNA]</scope>
    <source>
        <strain evidence="7 8">Es2</strain>
    </source>
</reference>
<evidence type="ECO:0000256" key="4">
    <source>
        <dbReference type="ARBA" id="ARBA00023015"/>
    </source>
</evidence>
<accession>A0AA96V892</accession>
<keyword evidence="4" id="KW-0805">Transcription regulation</keyword>
<dbReference type="CDD" id="cd07153">
    <property type="entry name" value="Fur_like"/>
    <property type="match status" value="1"/>
</dbReference>
<dbReference type="Gene3D" id="1.10.10.10">
    <property type="entry name" value="Winged helix-like DNA-binding domain superfamily/Winged helix DNA-binding domain"/>
    <property type="match status" value="1"/>
</dbReference>
<dbReference type="InterPro" id="IPR002481">
    <property type="entry name" value="FUR"/>
</dbReference>
<dbReference type="GO" id="GO:0000976">
    <property type="term" value="F:transcription cis-regulatory region binding"/>
    <property type="evidence" value="ECO:0007669"/>
    <property type="project" value="TreeGrafter"/>
</dbReference>
<gene>
    <name evidence="7" type="primary">perR</name>
    <name evidence="7" type="ORF">MmiEs2_05940</name>
</gene>
<dbReference type="RefSeq" id="WP_316559950.1">
    <property type="nucleotide sequence ID" value="NZ_CP131062.1"/>
</dbReference>
<dbReference type="AlphaFoldDB" id="A0AA96V892"/>
<dbReference type="KEGG" id="mees:MmiEs2_05940"/>
<evidence type="ECO:0000256" key="6">
    <source>
        <dbReference type="ARBA" id="ARBA00023163"/>
    </source>
</evidence>
<dbReference type="GO" id="GO:1900376">
    <property type="term" value="P:regulation of secondary metabolite biosynthetic process"/>
    <property type="evidence" value="ECO:0007669"/>
    <property type="project" value="TreeGrafter"/>
</dbReference>
<dbReference type="GO" id="GO:0045892">
    <property type="term" value="P:negative regulation of DNA-templated transcription"/>
    <property type="evidence" value="ECO:0007669"/>
    <property type="project" value="TreeGrafter"/>
</dbReference>
<dbReference type="Proteomes" id="UP001302662">
    <property type="component" value="Chromosome"/>
</dbReference>
<dbReference type="GO" id="GO:0008270">
    <property type="term" value="F:zinc ion binding"/>
    <property type="evidence" value="ECO:0007669"/>
    <property type="project" value="TreeGrafter"/>
</dbReference>
<dbReference type="InterPro" id="IPR036388">
    <property type="entry name" value="WH-like_DNA-bd_sf"/>
</dbReference>
<keyword evidence="6" id="KW-0804">Transcription</keyword>